<dbReference type="FunFam" id="3.90.70.10:FF:000090">
    <property type="entry name" value="Clan CA, family C19, ubiquitin hydrolase-like cysteine peptidase"/>
    <property type="match status" value="1"/>
</dbReference>
<reference evidence="2" key="1">
    <citation type="submission" date="2006-10" db="EMBL/GenBank/DDBJ databases">
        <authorList>
            <person name="Amadeo P."/>
            <person name="Zhao Q."/>
            <person name="Wortman J."/>
            <person name="Fraser-Liggett C."/>
            <person name="Carlton J."/>
        </authorList>
    </citation>
    <scope>NUCLEOTIDE SEQUENCE</scope>
    <source>
        <strain evidence="2">G3</strain>
    </source>
</reference>
<dbReference type="PANTHER" id="PTHR24006:SF827">
    <property type="entry name" value="UBIQUITIN CARBOXYL-TERMINAL HYDROLASE 34"/>
    <property type="match status" value="1"/>
</dbReference>
<reference evidence="2" key="2">
    <citation type="journal article" date="2007" name="Science">
        <title>Draft genome sequence of the sexually transmitted pathogen Trichomonas vaginalis.</title>
        <authorList>
            <person name="Carlton J.M."/>
            <person name="Hirt R.P."/>
            <person name="Silva J.C."/>
            <person name="Delcher A.L."/>
            <person name="Schatz M."/>
            <person name="Zhao Q."/>
            <person name="Wortman J.R."/>
            <person name="Bidwell S.L."/>
            <person name="Alsmark U.C.M."/>
            <person name="Besteiro S."/>
            <person name="Sicheritz-Ponten T."/>
            <person name="Noel C.J."/>
            <person name="Dacks J.B."/>
            <person name="Foster P.G."/>
            <person name="Simillion C."/>
            <person name="Van de Peer Y."/>
            <person name="Miranda-Saavedra D."/>
            <person name="Barton G.J."/>
            <person name="Westrop G.D."/>
            <person name="Mueller S."/>
            <person name="Dessi D."/>
            <person name="Fiori P.L."/>
            <person name="Ren Q."/>
            <person name="Paulsen I."/>
            <person name="Zhang H."/>
            <person name="Bastida-Corcuera F.D."/>
            <person name="Simoes-Barbosa A."/>
            <person name="Brown M.T."/>
            <person name="Hayes R.D."/>
            <person name="Mukherjee M."/>
            <person name="Okumura C.Y."/>
            <person name="Schneider R."/>
            <person name="Smith A.J."/>
            <person name="Vanacova S."/>
            <person name="Villalvazo M."/>
            <person name="Haas B.J."/>
            <person name="Pertea M."/>
            <person name="Feldblyum T.V."/>
            <person name="Utterback T.R."/>
            <person name="Shu C.L."/>
            <person name="Osoegawa K."/>
            <person name="de Jong P.J."/>
            <person name="Hrdy I."/>
            <person name="Horvathova L."/>
            <person name="Zubacova Z."/>
            <person name="Dolezal P."/>
            <person name="Malik S.B."/>
            <person name="Logsdon J.M. Jr."/>
            <person name="Henze K."/>
            <person name="Gupta A."/>
            <person name="Wang C.C."/>
            <person name="Dunne R.L."/>
            <person name="Upcroft J.A."/>
            <person name="Upcroft P."/>
            <person name="White O."/>
            <person name="Salzberg S.L."/>
            <person name="Tang P."/>
            <person name="Chiu C.-H."/>
            <person name="Lee Y.-S."/>
            <person name="Embley T.M."/>
            <person name="Coombs G.H."/>
            <person name="Mottram J.C."/>
            <person name="Tachezy J."/>
            <person name="Fraser-Liggett C.M."/>
            <person name="Johnson P.J."/>
        </authorList>
    </citation>
    <scope>NUCLEOTIDE SEQUENCE [LARGE SCALE GENOMIC DNA]</scope>
    <source>
        <strain evidence="2">G3</strain>
    </source>
</reference>
<dbReference type="InterPro" id="IPR001394">
    <property type="entry name" value="Peptidase_C19_UCH"/>
</dbReference>
<proteinExistence type="predicted"/>
<gene>
    <name evidence="2" type="ORF">TVAG_461400</name>
</gene>
<dbReference type="SMR" id="A2FK80"/>
<dbReference type="VEuPathDB" id="TrichDB:TVAGG3_0977930"/>
<dbReference type="PROSITE" id="PS00972">
    <property type="entry name" value="USP_1"/>
    <property type="match status" value="1"/>
</dbReference>
<dbReference type="SUPFAM" id="SSF54001">
    <property type="entry name" value="Cysteine proteinases"/>
    <property type="match status" value="1"/>
</dbReference>
<dbReference type="GO" id="GO:0016579">
    <property type="term" value="P:protein deubiquitination"/>
    <property type="evidence" value="ECO:0007669"/>
    <property type="project" value="InterPro"/>
</dbReference>
<dbReference type="PANTHER" id="PTHR24006">
    <property type="entry name" value="UBIQUITIN CARBOXYL-TERMINAL HYDROLASE"/>
    <property type="match status" value="1"/>
</dbReference>
<dbReference type="GO" id="GO:0005634">
    <property type="term" value="C:nucleus"/>
    <property type="evidence" value="ECO:0000318"/>
    <property type="project" value="GO_Central"/>
</dbReference>
<feature type="domain" description="USP" evidence="1">
    <location>
        <begin position="1100"/>
        <end position="1415"/>
    </location>
</feature>
<protein>
    <submittedName>
        <fullName evidence="2">Clan CA, family C19, ubiquitin hydrolase-like cysteine peptidase</fullName>
    </submittedName>
</protein>
<evidence type="ECO:0000313" key="3">
    <source>
        <dbReference type="Proteomes" id="UP000001542"/>
    </source>
</evidence>
<dbReference type="InterPro" id="IPR050164">
    <property type="entry name" value="Peptidase_C19"/>
</dbReference>
<dbReference type="PROSITE" id="PS50235">
    <property type="entry name" value="USP_3"/>
    <property type="match status" value="1"/>
</dbReference>
<dbReference type="Gene3D" id="3.90.70.10">
    <property type="entry name" value="Cysteine proteinases"/>
    <property type="match status" value="1"/>
</dbReference>
<dbReference type="EMBL" id="DS113843">
    <property type="protein sequence ID" value="EAX94686.1"/>
    <property type="molecule type" value="Genomic_DNA"/>
</dbReference>
<dbReference type="GO" id="GO:0005829">
    <property type="term" value="C:cytosol"/>
    <property type="evidence" value="ECO:0000318"/>
    <property type="project" value="GO_Central"/>
</dbReference>
<dbReference type="Proteomes" id="UP000001542">
    <property type="component" value="Unassembled WGS sequence"/>
</dbReference>
<sequence length="2168" mass="250713">MDYEGWCTDFLSIILSQQKLQSRVSEFIAQIDEIRTNGKLLEPFSSETEDFINIFSHKIIDRILAIKPSSNAYANMLNSILQSYIKLSPNYIFSENQRMMNSVYKIITASENLFYDDYTSGILSFSTNTSPLFNENRKLFTSTNYLSVCNDHYSSDSQFVLEIDSKVLEILLEFQSNWNEDLLMNILENYSDKLIAFVDKLNGKKIRDANDKSIMHCFSLLIDYLGDSTLSDDLIDSRFELCIRMLKSEFLSKQFSALQVLMAGKPLTRNQIDMVRHEFIIDSILENLHQETIHGFAWLFKSLLRLGHTENRIIESFWFRTITQPSYCIEYFTKEWNTIVPVIPDDQIDFFWKTVSNSKILPIQVLQFLIDVKEHVPEANKLDVFHRLFNSSDNQTKNYSDILCKTVIHYIPNDEATKQTIQNMCLSLLEENRNVAPAMSCLKLLCKDFDQEHAQVIVRKIINNAKNLRAISTYLLDLISALLGRFNSEITMEDYNLIKKCFNSSLDVAPEHLEKFLNNPYIVSNNILNLDMKINYFQSLTRKKSLDPGYIKLVFTFFNLINKSNFDSRFVKCQTLDLHCIDGMWVFLNTTGSQDVVERICQIYNFSSDPKNIEKFIEQVTKDPIDHNKINCLETMMIKKESLITGRNQNRWDNDSTKQKVPVTGDFTGLLLLPETIASDDLKKIFSEMFGCLTENLTLKIDKKVCFGVVNLSNQTMIEIKTKNSLKFENIIFPSQVLSKSGLYRRLLPFLSSGDEKIEEKTLNVLNMLPTIKEIIDELNSEKPPWQTIFNKSQKSKLSYYLMTIGKLTSTEQYTNKFFVNGGVMAFFDTLFYDKDFCGLSLITKILQTILTAPVGPAAEIERGTMLANLSKEKVIFIYDMISELVFSDENAAEKIFNFVLLAGQTNSDIVENPSLFNLIKSTIFHKNQIFRNLISKLVHLRKVTMSDFLPFLTLSKNSYCTVYFNILKECSMKGTKEDFTKIVSFFKEQFPSSNEFIDQLDVKYMPIEFIDGIINSLIMFPKESMSDQLKLMKFIVNNVLLNSCHFYNVSSIYRLLIELSKDDTSVKSELLKILSVYHKSFDNENTNQILMNHSENKFRGLKNLGATCYMNSALQVLFNIPEFSNTLLESNIKKNKDEWLERLQILFAKMKYFPDSVIDTSKFAEKWLDFDKQPIDVSKQEDSLEFLQMVLDKANDNLPGIANKFTGQIVSEIKGVTTEFKTETYENFTVFAAEIENKKDFNDLFSSFLSPNTFSGSNKYLAEGIGKIDATQTQFIKILPEILIIQLKRFNFDMSLGQRQKISSSFEYPLELDLSQITKQDNEEEDEQETKYKLESIICHYGTAQSGHYISYIKKSVEADDEKTQEKWFLFNDSLVSEFKGDLVKETKGTESMHYEVSWGSGKPSAYVLIYRRNDVVPEKLKANKISKSVIDVIKPMLSKAILFNILTSNEYCEFILEVCDEGDILFEYLTKCLTTITKSKILDLIQNKLQNLANGKEFANYILSKYDSHFNCLLKSPSKEMRNCYAEVLCRAMQTADSKDVEEMLNYLTSKFDEIMKYWQNFDEFFLPFLQSVTLSCSNESKLIPLFFDFLVKTIPEYANQNKEFSYQRINLSSVFKLLFVLLSSPQLRSNYQKTVFNSNFLDNWFQSTYHALAFSQLLRSFVIENKDLSQTFFDFFSQNADQLSPQAAAGHFSVIIASNTDQTSSQIGWVFKFLLTKSDNYITQFLSSLEEKITESHIDFINAVLNYVNIWCNNWLFSENPFLRKETKKFVINVFDSQNANQRVSTLVDKLLEKLPELSKLCLQIKYRQDFVQKQIPATTFYKLLKWCSQKQICYNKFVEKSKLLCDNLIQIKNLRSKHFNNLLELIIKTIPSQVFFRKVDCYRFLSAFDSFRSFSDETIDIAINSLNYARADNSLTVSSSVLLQNAINSILLNVNCSSLKSYQELNLICRSLVNEETTANNVAKFLFGSPNFHEIFDENLTNPLDLTLYLLREYPETSLIFMQSKANEFVHKFTLENMDVQTGFVVLREWTDSFKTETINKRDWFRRPLIQPIILFWQKSELISEICQRLTKPFTNIHDSDEMINLLVCLAMLSPSIASIVISELSKSKEKIDFTNEKISVLISMAVLETPESSISFLTDIIPSAPAFVKSMLSRALARVKAIL</sequence>
<keyword evidence="2" id="KW-0378">Hydrolase</keyword>
<dbReference type="VEuPathDB" id="TrichDB:TVAG_461400"/>
<evidence type="ECO:0000313" key="2">
    <source>
        <dbReference type="EMBL" id="EAX94686.1"/>
    </source>
</evidence>
<dbReference type="Pfam" id="PF00443">
    <property type="entry name" value="UCH"/>
    <property type="match status" value="1"/>
</dbReference>
<accession>A2FK80</accession>
<dbReference type="RefSeq" id="XP_001307616.1">
    <property type="nucleotide sequence ID" value="XM_001307615.1"/>
</dbReference>
<dbReference type="InterPro" id="IPR018200">
    <property type="entry name" value="USP_CS"/>
</dbReference>
<dbReference type="eggNOG" id="KOG1866">
    <property type="taxonomic scope" value="Eukaryota"/>
</dbReference>
<dbReference type="GO" id="GO:0004843">
    <property type="term" value="F:cysteine-type deubiquitinase activity"/>
    <property type="evidence" value="ECO:0000318"/>
    <property type="project" value="GO_Central"/>
</dbReference>
<keyword evidence="3" id="KW-1185">Reference proteome</keyword>
<dbReference type="InterPro" id="IPR028889">
    <property type="entry name" value="USP"/>
</dbReference>
<dbReference type="GO" id="GO:0031647">
    <property type="term" value="P:regulation of protein stability"/>
    <property type="evidence" value="ECO:0000318"/>
    <property type="project" value="GO_Central"/>
</dbReference>
<dbReference type="KEGG" id="tva:4752427"/>
<evidence type="ECO:0000259" key="1">
    <source>
        <dbReference type="PROSITE" id="PS50235"/>
    </source>
</evidence>
<dbReference type="InParanoid" id="A2FK80"/>
<dbReference type="PROSITE" id="PS00973">
    <property type="entry name" value="USP_2"/>
    <property type="match status" value="1"/>
</dbReference>
<organism evidence="2 3">
    <name type="scientific">Trichomonas vaginalis (strain ATCC PRA-98 / G3)</name>
    <dbReference type="NCBI Taxonomy" id="412133"/>
    <lineage>
        <taxon>Eukaryota</taxon>
        <taxon>Metamonada</taxon>
        <taxon>Parabasalia</taxon>
        <taxon>Trichomonadida</taxon>
        <taxon>Trichomonadidae</taxon>
        <taxon>Trichomonas</taxon>
    </lineage>
</organism>
<dbReference type="InterPro" id="IPR038765">
    <property type="entry name" value="Papain-like_cys_pep_sf"/>
</dbReference>
<dbReference type="STRING" id="5722.A2FK80"/>
<dbReference type="OrthoDB" id="289038at2759"/>
<name>A2FK80_TRIV3</name>